<dbReference type="HAMAP" id="MF_04024">
    <property type="entry name" value="HSV_NEC2"/>
    <property type="match status" value="1"/>
</dbReference>
<evidence type="ECO:0000256" key="10">
    <source>
        <dbReference type="SAM" id="Phobius"/>
    </source>
</evidence>
<evidence type="ECO:0000256" key="7">
    <source>
        <dbReference type="ARBA" id="ARBA00023136"/>
    </source>
</evidence>
<accession>A0A1X9WF38</accession>
<gene>
    <name evidence="11" type="primary">UL34</name>
</gene>
<feature type="compositionally biased region" description="Low complexity" evidence="9">
    <location>
        <begin position="197"/>
        <end position="209"/>
    </location>
</feature>
<keyword evidence="6 10" id="KW-1133">Transmembrane helix</keyword>
<proteinExistence type="inferred from homology"/>
<sequence length="271" mass="29601">MLDHRKPYADRRADSLEGLIQRIRLVVPATLRGGECEAGPCMPSNPPLRCAFQFNGQNGSDDCFPIEYVLRLMRDWADAPCNPYLRVQNTGVSVLFQGFFSRPHGAPGGAVTADQNNVILRSTEATGLALGDLDEIKARAGLDPRPMMASMWIHCFVRMPRVQLAFRFMGPEDAGRTRRILCRAAEHALARRRRTQRAAAEAEAAGPARTPTPPPAAPAAAQPPRAATPDRWRWGVPAPLRHPRAVPPPLLLVAGLVLGAALYWLVGLARS</sequence>
<keyword evidence="5" id="KW-0426">Late protein</keyword>
<keyword evidence="4" id="KW-1043">Host membrane</keyword>
<evidence type="ECO:0000256" key="3">
    <source>
        <dbReference type="ARBA" id="ARBA00022692"/>
    </source>
</evidence>
<organism evidence="11 12">
    <name type="scientific">Macacine alphaherpesvirus 2</name>
    <dbReference type="NCBI Taxonomy" id="2845554"/>
    <lineage>
        <taxon>Viruses</taxon>
        <taxon>Duplodnaviria</taxon>
        <taxon>Heunggongvirae</taxon>
        <taxon>Peploviricota</taxon>
        <taxon>Herviviricetes</taxon>
        <taxon>Herpesvirales</taxon>
        <taxon>Orthoherpesviridae</taxon>
        <taxon>Alphaherpesvirinae</taxon>
        <taxon>Simplexvirus</taxon>
        <taxon>Simplexvirus macacinealpha2</taxon>
    </lineage>
</organism>
<evidence type="ECO:0000313" key="12">
    <source>
        <dbReference type="Proteomes" id="UP000682190"/>
    </source>
</evidence>
<dbReference type="EMBL" id="KY628968">
    <property type="protein sequence ID" value="ARS01672.1"/>
    <property type="molecule type" value="Genomic_DNA"/>
</dbReference>
<evidence type="ECO:0000256" key="2">
    <source>
        <dbReference type="ARBA" id="ARBA00022562"/>
    </source>
</evidence>
<keyword evidence="12" id="KW-1185">Reference proteome</keyword>
<evidence type="ECO:0000256" key="4">
    <source>
        <dbReference type="ARBA" id="ARBA00022870"/>
    </source>
</evidence>
<evidence type="ECO:0000313" key="11">
    <source>
        <dbReference type="EMBL" id="ARS01672.1"/>
    </source>
</evidence>
<evidence type="ECO:0000256" key="9">
    <source>
        <dbReference type="SAM" id="MobiDB-lite"/>
    </source>
</evidence>
<name>A0A1X9WF38_9ALPH</name>
<feature type="compositionally biased region" description="Low complexity" evidence="9">
    <location>
        <begin position="218"/>
        <end position="227"/>
    </location>
</feature>
<keyword evidence="2" id="KW-1048">Host nucleus</keyword>
<evidence type="ECO:0000256" key="8">
    <source>
        <dbReference type="ARBA" id="ARBA00043948"/>
    </source>
</evidence>
<comment type="subcellular location">
    <subcellularLocation>
        <location evidence="8">Host nucleus inner membrane</location>
        <topology evidence="8">Single-pass membrane protein</topology>
    </subcellularLocation>
</comment>
<reference evidence="11 12" key="1">
    <citation type="journal article" date="2017" name="Virology">
        <title>Genome sequence variation among isolates of monkey B virus (Macacine alphaherpesvirus 1) from captive macaques.</title>
        <authorList>
            <person name="Eberle R."/>
            <person name="Maxwell L.K."/>
            <person name="Nicholson S."/>
            <person name="Black D."/>
            <person name="Jones-Engel L."/>
        </authorList>
    </citation>
    <scope>NUCLEOTIDE SEQUENCE [LARGE SCALE GENOMIC DNA]</scope>
    <source>
        <strain evidence="11">8100812</strain>
    </source>
</reference>
<dbReference type="Proteomes" id="UP000682190">
    <property type="component" value="Segment"/>
</dbReference>
<dbReference type="Pfam" id="PF04541">
    <property type="entry name" value="Herpes_U34"/>
    <property type="match status" value="1"/>
</dbReference>
<keyword evidence="3 10" id="KW-0812">Transmembrane</keyword>
<evidence type="ECO:0000256" key="1">
    <source>
        <dbReference type="ARBA" id="ARBA00022553"/>
    </source>
</evidence>
<protein>
    <submittedName>
        <fullName evidence="11">Nuclear egress membrane protein</fullName>
    </submittedName>
</protein>
<keyword evidence="7 10" id="KW-0472">Membrane</keyword>
<keyword evidence="1" id="KW-0597">Phosphoprotein</keyword>
<evidence type="ECO:0000256" key="5">
    <source>
        <dbReference type="ARBA" id="ARBA00022921"/>
    </source>
</evidence>
<feature type="transmembrane region" description="Helical" evidence="10">
    <location>
        <begin position="250"/>
        <end position="269"/>
    </location>
</feature>
<feature type="region of interest" description="Disordered" evidence="9">
    <location>
        <begin position="193"/>
        <end position="232"/>
    </location>
</feature>
<evidence type="ECO:0000256" key="6">
    <source>
        <dbReference type="ARBA" id="ARBA00022989"/>
    </source>
</evidence>
<dbReference type="InterPro" id="IPR007626">
    <property type="entry name" value="Herpesvirus_viron_egress-type"/>
</dbReference>
<dbReference type="GO" id="GO:0044201">
    <property type="term" value="C:host cell nuclear inner membrane"/>
    <property type="evidence" value="ECO:0007669"/>
    <property type="project" value="UniProtKB-SubCell"/>
</dbReference>